<dbReference type="CDD" id="cd09857">
    <property type="entry name" value="PIN_EXO1"/>
    <property type="match status" value="1"/>
</dbReference>
<dbReference type="InterPro" id="IPR036279">
    <property type="entry name" value="5-3_exonuclease_C_sf"/>
</dbReference>
<keyword evidence="10 17" id="KW-0378">Hydrolase</keyword>
<feature type="region of interest" description="Disordered" evidence="18">
    <location>
        <begin position="559"/>
        <end position="609"/>
    </location>
</feature>
<evidence type="ECO:0000256" key="16">
    <source>
        <dbReference type="ARBA" id="ARBA00023242"/>
    </source>
</evidence>
<keyword evidence="9 17" id="KW-0228">DNA excision</keyword>
<dbReference type="InterPro" id="IPR044752">
    <property type="entry name" value="PIN-like_EXO1"/>
</dbReference>
<dbReference type="FunFam" id="3.40.50.1010:FF:000002">
    <property type="entry name" value="Exonuclease 1, putative"/>
    <property type="match status" value="1"/>
</dbReference>
<evidence type="ECO:0000256" key="5">
    <source>
        <dbReference type="ARBA" id="ARBA00022722"/>
    </source>
</evidence>
<gene>
    <name evidence="21" type="ORF">BINO364_LOCUS14611</name>
</gene>
<dbReference type="InterPro" id="IPR006084">
    <property type="entry name" value="XPG/Rad2"/>
</dbReference>
<keyword evidence="14 17" id="KW-0238">DNA-binding</keyword>
<dbReference type="Gene3D" id="1.10.150.20">
    <property type="entry name" value="5' to 3' exonuclease, C-terminal subdomain"/>
    <property type="match status" value="1"/>
</dbReference>
<dbReference type="SMART" id="SM00279">
    <property type="entry name" value="HhH2"/>
    <property type="match status" value="1"/>
</dbReference>
<dbReference type="InterPro" id="IPR006086">
    <property type="entry name" value="XPG-I_dom"/>
</dbReference>
<evidence type="ECO:0000256" key="10">
    <source>
        <dbReference type="ARBA" id="ARBA00022801"/>
    </source>
</evidence>
<keyword evidence="5 17" id="KW-0540">Nuclease</keyword>
<dbReference type="GO" id="GO:0017108">
    <property type="term" value="F:5'-flap endonuclease activity"/>
    <property type="evidence" value="ECO:0007669"/>
    <property type="project" value="TreeGrafter"/>
</dbReference>
<evidence type="ECO:0000259" key="19">
    <source>
        <dbReference type="SMART" id="SM00484"/>
    </source>
</evidence>
<evidence type="ECO:0000256" key="18">
    <source>
        <dbReference type="SAM" id="MobiDB-lite"/>
    </source>
</evidence>
<proteinExistence type="inferred from homology"/>
<dbReference type="EC" id="3.1.-.-" evidence="17"/>
<evidence type="ECO:0000313" key="21">
    <source>
        <dbReference type="EMBL" id="CAH0729536.1"/>
    </source>
</evidence>
<evidence type="ECO:0000256" key="7">
    <source>
        <dbReference type="ARBA" id="ARBA00022759"/>
    </source>
</evidence>
<dbReference type="PROSITE" id="PS00841">
    <property type="entry name" value="XPG_1"/>
    <property type="match status" value="1"/>
</dbReference>
<dbReference type="GO" id="GO:0035312">
    <property type="term" value="F:5'-3' DNA exonuclease activity"/>
    <property type="evidence" value="ECO:0007669"/>
    <property type="project" value="UniProtKB-UniRule"/>
</dbReference>
<keyword evidence="22" id="KW-1185">Reference proteome</keyword>
<protein>
    <recommendedName>
        <fullName evidence="3 17">Exonuclease 1</fullName>
        <ecNumber evidence="17">3.1.-.-</ecNumber>
    </recommendedName>
</protein>
<keyword evidence="8 17" id="KW-0227">DNA damage</keyword>
<dbReference type="SMART" id="SM00485">
    <property type="entry name" value="XPGN"/>
    <property type="match status" value="1"/>
</dbReference>
<evidence type="ECO:0000256" key="4">
    <source>
        <dbReference type="ARBA" id="ARBA00022553"/>
    </source>
</evidence>
<dbReference type="Gene3D" id="3.40.50.1010">
    <property type="entry name" value="5'-nuclease"/>
    <property type="match status" value="1"/>
</dbReference>
<keyword evidence="6 17" id="KW-0479">Metal-binding</keyword>
<feature type="domain" description="XPG N-terminal" evidence="20">
    <location>
        <begin position="1"/>
        <end position="99"/>
    </location>
</feature>
<dbReference type="Pfam" id="PF00752">
    <property type="entry name" value="XPG_N"/>
    <property type="match status" value="1"/>
</dbReference>
<feature type="compositionally biased region" description="Polar residues" evidence="18">
    <location>
        <begin position="597"/>
        <end position="609"/>
    </location>
</feature>
<organism evidence="21 22">
    <name type="scientific">Brenthis ino</name>
    <name type="common">lesser marbled fritillary</name>
    <dbReference type="NCBI Taxonomy" id="405034"/>
    <lineage>
        <taxon>Eukaryota</taxon>
        <taxon>Metazoa</taxon>
        <taxon>Ecdysozoa</taxon>
        <taxon>Arthropoda</taxon>
        <taxon>Hexapoda</taxon>
        <taxon>Insecta</taxon>
        <taxon>Pterygota</taxon>
        <taxon>Neoptera</taxon>
        <taxon>Endopterygota</taxon>
        <taxon>Lepidoptera</taxon>
        <taxon>Glossata</taxon>
        <taxon>Ditrysia</taxon>
        <taxon>Papilionoidea</taxon>
        <taxon>Nymphalidae</taxon>
        <taxon>Heliconiinae</taxon>
        <taxon>Argynnini</taxon>
        <taxon>Brenthis</taxon>
    </lineage>
</organism>
<feature type="non-terminal residue" evidence="21">
    <location>
        <position position="688"/>
    </location>
</feature>
<keyword evidence="4" id="KW-0597">Phosphoprotein</keyword>
<keyword evidence="15 17" id="KW-0234">DNA repair</keyword>
<dbReference type="Pfam" id="PF00867">
    <property type="entry name" value="XPG_I"/>
    <property type="match status" value="1"/>
</dbReference>
<evidence type="ECO:0000256" key="14">
    <source>
        <dbReference type="ARBA" id="ARBA00023125"/>
    </source>
</evidence>
<dbReference type="GO" id="GO:0006310">
    <property type="term" value="P:DNA recombination"/>
    <property type="evidence" value="ECO:0007669"/>
    <property type="project" value="TreeGrafter"/>
</dbReference>
<keyword evidence="12 17" id="KW-0460">Magnesium</keyword>
<dbReference type="OrthoDB" id="26491at2759"/>
<dbReference type="FunFam" id="1.10.150.20:FF:000011">
    <property type="entry name" value="exonuclease 1"/>
    <property type="match status" value="1"/>
</dbReference>
<evidence type="ECO:0000256" key="1">
    <source>
        <dbReference type="ARBA" id="ARBA00004123"/>
    </source>
</evidence>
<dbReference type="EMBL" id="OV170228">
    <property type="protein sequence ID" value="CAH0729536.1"/>
    <property type="molecule type" value="Genomic_DNA"/>
</dbReference>
<feature type="compositionally biased region" description="Polar residues" evidence="18">
    <location>
        <begin position="559"/>
        <end position="575"/>
    </location>
</feature>
<evidence type="ECO:0000256" key="15">
    <source>
        <dbReference type="ARBA" id="ARBA00023204"/>
    </source>
</evidence>
<evidence type="ECO:0000256" key="6">
    <source>
        <dbReference type="ARBA" id="ARBA00022723"/>
    </source>
</evidence>
<evidence type="ECO:0000313" key="22">
    <source>
        <dbReference type="Proteomes" id="UP000838878"/>
    </source>
</evidence>
<evidence type="ECO:0000256" key="13">
    <source>
        <dbReference type="ARBA" id="ARBA00022881"/>
    </source>
</evidence>
<dbReference type="PRINTS" id="PR00853">
    <property type="entry name" value="XPGRADSUPER"/>
</dbReference>
<name>A0A8J9YIX7_9NEOP</name>
<dbReference type="Proteomes" id="UP000838878">
    <property type="component" value="Chromosome 8"/>
</dbReference>
<dbReference type="SMART" id="SM00484">
    <property type="entry name" value="XPGI"/>
    <property type="match status" value="1"/>
</dbReference>
<comment type="cofactor">
    <cofactor evidence="17">
        <name>Mg(2+)</name>
        <dbReference type="ChEBI" id="CHEBI:18420"/>
    </cofactor>
    <text evidence="17">Binds 2 magnesium ions per subunit. They probably participate in the reaction catalyzed by the enzyme. May bind an additional third magnesium ion after substrate binding.</text>
</comment>
<dbReference type="InterPro" id="IPR029060">
    <property type="entry name" value="PIN-like_dom_sf"/>
</dbReference>
<dbReference type="InterPro" id="IPR008918">
    <property type="entry name" value="HhH2"/>
</dbReference>
<evidence type="ECO:0000259" key="20">
    <source>
        <dbReference type="SMART" id="SM00485"/>
    </source>
</evidence>
<dbReference type="CDD" id="cd09908">
    <property type="entry name" value="H3TH_EXO1"/>
    <property type="match status" value="1"/>
</dbReference>
<reference evidence="21" key="1">
    <citation type="submission" date="2021-12" db="EMBL/GenBank/DDBJ databases">
        <authorList>
            <person name="Martin H S."/>
        </authorList>
    </citation>
    <scope>NUCLEOTIDE SEQUENCE</scope>
</reference>
<evidence type="ECO:0000256" key="2">
    <source>
        <dbReference type="ARBA" id="ARBA00010563"/>
    </source>
</evidence>
<comment type="function">
    <text evidence="17">5'-&gt;3' double-stranded DNA exonuclease which may also possess a cryptic 3'-&gt;5' double-stranded DNA exonuclease activity. Functions in DNA mismatch repair.</text>
</comment>
<dbReference type="SUPFAM" id="SSF88723">
    <property type="entry name" value="PIN domain-like"/>
    <property type="match status" value="1"/>
</dbReference>
<evidence type="ECO:0000256" key="9">
    <source>
        <dbReference type="ARBA" id="ARBA00022769"/>
    </source>
</evidence>
<dbReference type="InterPro" id="IPR019974">
    <property type="entry name" value="XPG_CS"/>
</dbReference>
<dbReference type="InterPro" id="IPR006085">
    <property type="entry name" value="XPG_DNA_repair_N"/>
</dbReference>
<sequence>MGITGLIPFLEKASRRANINEFSGSTVAIDTYCWLHKGAFACADKLVRGEDTDVYVKYCLKYVTMLLSKNIKPILVFDGRHLPAKAMTETKRRETRDICKKRAAELLSLGKVEEARSHIRRSVDITHKMALALIKECRNRNVDCIVAPYEADAQLAYLNIKNYAQLVITEDSDLILFGCTKVLFKMDLDGTGTLVDTAKLPLVMKCPIEKYTFDKFRQMCIMSGCDYLASLPGIGLAKARQFVVATQDNNFANALRKLPSFFNRSTLIVTDEYRENFLKAEATFKHQYVYDPIERRMVRLTEPDDEDIEMALCVNAGELLDPKVAYQLALGNIEPFTLKKLDNWDPDIHNMNEPVKTSSWKDKGISTHPSIWDPVYIEHLSDETPWAKKVKKQEPIISTQTRQRKKVVTLVSKYVPETQDQSLSIEALSNMYCNQPASKKQRLEDSEAYTDTQDEHNIAILDTSTDQKVKSPILENKERSFKKCLQNNSYSVLKKLSRFPRTVLDSNVIESKFFNSVDIEQVVIEESPEKSVNPFKVQSKSVDQLEIDTPCYDIEMLSSSQKENSLSPSSNSVDTNSPSNRSVNNSPKSRNPFKLISDTQTSSDTGFSESIVDSDNVIEDSQQQPISPIKSQPTLDRFKKSTNCVNNVNNIKKSTCRVSGLKKTASLPNNQPTLLSKFGFQKKPVLKR</sequence>
<dbReference type="GO" id="GO:0003677">
    <property type="term" value="F:DNA binding"/>
    <property type="evidence" value="ECO:0007669"/>
    <property type="project" value="UniProtKB-UniRule"/>
</dbReference>
<accession>A0A8J9YIX7</accession>
<dbReference type="InterPro" id="IPR037315">
    <property type="entry name" value="EXO1_H3TH"/>
</dbReference>
<evidence type="ECO:0000256" key="3">
    <source>
        <dbReference type="ARBA" id="ARBA00020324"/>
    </source>
</evidence>
<keyword evidence="16 17" id="KW-0539">Nucleus</keyword>
<evidence type="ECO:0000256" key="8">
    <source>
        <dbReference type="ARBA" id="ARBA00022763"/>
    </source>
</evidence>
<keyword evidence="7" id="KW-0255">Endonuclease</keyword>
<comment type="subcellular location">
    <subcellularLocation>
        <location evidence="1 17">Nucleus</location>
    </subcellularLocation>
</comment>
<evidence type="ECO:0000256" key="12">
    <source>
        <dbReference type="ARBA" id="ARBA00022842"/>
    </source>
</evidence>
<keyword evidence="11 17" id="KW-0269">Exonuclease</keyword>
<dbReference type="PANTHER" id="PTHR11081">
    <property type="entry name" value="FLAP ENDONUCLEASE FAMILY MEMBER"/>
    <property type="match status" value="1"/>
</dbReference>
<dbReference type="GO" id="GO:0046872">
    <property type="term" value="F:metal ion binding"/>
    <property type="evidence" value="ECO:0007669"/>
    <property type="project" value="UniProtKB-UniRule"/>
</dbReference>
<dbReference type="AlphaFoldDB" id="A0A8J9YIX7"/>
<dbReference type="SUPFAM" id="SSF47807">
    <property type="entry name" value="5' to 3' exonuclease, C-terminal subdomain"/>
    <property type="match status" value="1"/>
</dbReference>
<comment type="similarity">
    <text evidence="2 17">Belongs to the XPG/RAD2 endonuclease family. EXO1 subfamily.</text>
</comment>
<dbReference type="GO" id="GO:0005634">
    <property type="term" value="C:nucleus"/>
    <property type="evidence" value="ECO:0007669"/>
    <property type="project" value="UniProtKB-SubCell"/>
</dbReference>
<evidence type="ECO:0000256" key="17">
    <source>
        <dbReference type="RuleBase" id="RU910737"/>
    </source>
</evidence>
<feature type="compositionally biased region" description="Low complexity" evidence="18">
    <location>
        <begin position="576"/>
        <end position="592"/>
    </location>
</feature>
<dbReference type="PANTHER" id="PTHR11081:SF8">
    <property type="entry name" value="EXONUCLEASE 1"/>
    <property type="match status" value="1"/>
</dbReference>
<evidence type="ECO:0000256" key="11">
    <source>
        <dbReference type="ARBA" id="ARBA00022839"/>
    </source>
</evidence>
<feature type="domain" description="XPG-I" evidence="19">
    <location>
        <begin position="138"/>
        <end position="206"/>
    </location>
</feature>
<keyword evidence="13 17" id="KW-0267">Excision nuclease</keyword>
<dbReference type="PROSITE" id="PS00842">
    <property type="entry name" value="XPG_2"/>
    <property type="match status" value="1"/>
</dbReference>
<dbReference type="GO" id="GO:0006298">
    <property type="term" value="P:mismatch repair"/>
    <property type="evidence" value="ECO:0007669"/>
    <property type="project" value="TreeGrafter"/>
</dbReference>